<dbReference type="Gene3D" id="1.10.10.10">
    <property type="entry name" value="Winged helix-like DNA-binding domain superfamily/Winged helix DNA-binding domain"/>
    <property type="match status" value="1"/>
</dbReference>
<dbReference type="InterPro" id="IPR013225">
    <property type="entry name" value="PaaX_C"/>
</dbReference>
<dbReference type="GO" id="GO:0006351">
    <property type="term" value="P:DNA-templated transcription"/>
    <property type="evidence" value="ECO:0007669"/>
    <property type="project" value="TreeGrafter"/>
</dbReference>
<reference evidence="3 4" key="1">
    <citation type="submission" date="2016-10" db="EMBL/GenBank/DDBJ databases">
        <authorList>
            <person name="de Groot N.N."/>
        </authorList>
    </citation>
    <scope>NUCLEOTIDE SEQUENCE [LARGE SCALE GENOMIC DNA]</scope>
    <source>
        <strain evidence="3 4">DSM 11443</strain>
    </source>
</reference>
<gene>
    <name evidence="3" type="ORF">SAMN04488523_105228</name>
</gene>
<evidence type="ECO:0000259" key="1">
    <source>
        <dbReference type="Pfam" id="PF07848"/>
    </source>
</evidence>
<dbReference type="InterPro" id="IPR012906">
    <property type="entry name" value="PaaX-like_N"/>
</dbReference>
<accession>A0A1I1YDS2</accession>
<dbReference type="Pfam" id="PF07848">
    <property type="entry name" value="PaaX"/>
    <property type="match status" value="1"/>
</dbReference>
<organism evidence="3 4">
    <name type="scientific">Sulfitobacter brevis</name>
    <dbReference type="NCBI Taxonomy" id="74348"/>
    <lineage>
        <taxon>Bacteria</taxon>
        <taxon>Pseudomonadati</taxon>
        <taxon>Pseudomonadota</taxon>
        <taxon>Alphaproteobacteria</taxon>
        <taxon>Rhodobacterales</taxon>
        <taxon>Roseobacteraceae</taxon>
        <taxon>Sulfitobacter</taxon>
    </lineage>
</organism>
<dbReference type="AlphaFoldDB" id="A0A1I1YDS2"/>
<evidence type="ECO:0000313" key="4">
    <source>
        <dbReference type="Proteomes" id="UP000198977"/>
    </source>
</evidence>
<dbReference type="PANTHER" id="PTHR30319">
    <property type="entry name" value="PHENYLACETIC ACID REGULATOR-RELATED TRANSCRIPTIONAL REPRESSOR"/>
    <property type="match status" value="1"/>
</dbReference>
<evidence type="ECO:0000259" key="2">
    <source>
        <dbReference type="Pfam" id="PF08223"/>
    </source>
</evidence>
<dbReference type="Proteomes" id="UP000198977">
    <property type="component" value="Unassembled WGS sequence"/>
</dbReference>
<dbReference type="Gene3D" id="1.20.58.1460">
    <property type="match status" value="1"/>
</dbReference>
<sequence length="240" mass="25901">MMISLFGDLAQGKGEVIEGPVLSHILTALDVKPEAARVALHRLRNDGWITSTKAGRISHHGLSAKGRNQTIAATPRIYAQPSNVNDAWQVVFIEDASAEANAAMLASGFSPIQPRLFAGSRDLPAPKDALVMAGTQVPDWLCQSLRPIGLLDDYTALLAALTNLHEALPQGIDLSPLEIAILRCLIVHNWRRLVLKHPALPGALIAPHLPEHQCHISVAELLNRFPRPALRDIAVSAANP</sequence>
<feature type="domain" description="Transcriptional repressor PaaX-like C-terminal" evidence="2">
    <location>
        <begin position="152"/>
        <end position="224"/>
    </location>
</feature>
<dbReference type="PANTHER" id="PTHR30319:SF1">
    <property type="entry name" value="TRANSCRIPTIONAL REPRESSOR PAAX"/>
    <property type="match status" value="1"/>
</dbReference>
<protein>
    <submittedName>
        <fullName evidence="3">Transcriptional regulator, PaaX family</fullName>
    </submittedName>
</protein>
<dbReference type="STRING" id="74348.SAMN04488523_105228"/>
<dbReference type="InterPro" id="IPR036388">
    <property type="entry name" value="WH-like_DNA-bd_sf"/>
</dbReference>
<keyword evidence="4" id="KW-1185">Reference proteome</keyword>
<dbReference type="Gene3D" id="3.30.70.2670">
    <property type="match status" value="1"/>
</dbReference>
<name>A0A1I1YDS2_9RHOB</name>
<dbReference type="EMBL" id="FOMW01000005">
    <property type="protein sequence ID" value="SFE17747.1"/>
    <property type="molecule type" value="Genomic_DNA"/>
</dbReference>
<dbReference type="Pfam" id="PF08223">
    <property type="entry name" value="PaaX_C"/>
    <property type="match status" value="1"/>
</dbReference>
<proteinExistence type="predicted"/>
<evidence type="ECO:0000313" key="3">
    <source>
        <dbReference type="EMBL" id="SFE17747.1"/>
    </source>
</evidence>
<feature type="domain" description="Transcriptional repressor PaaX-like N-terminal" evidence="1">
    <location>
        <begin position="1"/>
        <end position="66"/>
    </location>
</feature>